<reference evidence="2 3" key="1">
    <citation type="submission" date="2018-10" db="EMBL/GenBank/DDBJ databases">
        <title>A high-quality apple genome assembly.</title>
        <authorList>
            <person name="Hu J."/>
        </authorList>
    </citation>
    <scope>NUCLEOTIDE SEQUENCE [LARGE SCALE GENOMIC DNA]</scope>
    <source>
        <strain evidence="3">cv. HFTH1</strain>
        <tissue evidence="2">Young leaf</tissue>
    </source>
</reference>
<dbReference type="EMBL" id="RDQH01000341">
    <property type="protein sequence ID" value="RXH73971.1"/>
    <property type="molecule type" value="Genomic_DNA"/>
</dbReference>
<dbReference type="Proteomes" id="UP000290289">
    <property type="component" value="Chromosome 15"/>
</dbReference>
<name>A0A498HXQ6_MALDO</name>
<keyword evidence="3" id="KW-1185">Reference proteome</keyword>
<evidence type="ECO:0000313" key="3">
    <source>
        <dbReference type="Proteomes" id="UP000290289"/>
    </source>
</evidence>
<feature type="compositionally biased region" description="Basic and acidic residues" evidence="1">
    <location>
        <begin position="56"/>
        <end position="73"/>
    </location>
</feature>
<sequence length="73" mass="8038">MFRSKSCGHGRTEVESQWRQRRFVGGQWDAGSQVLQRVLRVLSAPAASAANPGGKQRREVQEGEVDERIGDGA</sequence>
<comment type="caution">
    <text evidence="2">The sequence shown here is derived from an EMBL/GenBank/DDBJ whole genome shotgun (WGS) entry which is preliminary data.</text>
</comment>
<organism evidence="2 3">
    <name type="scientific">Malus domestica</name>
    <name type="common">Apple</name>
    <name type="synonym">Pyrus malus</name>
    <dbReference type="NCBI Taxonomy" id="3750"/>
    <lineage>
        <taxon>Eukaryota</taxon>
        <taxon>Viridiplantae</taxon>
        <taxon>Streptophyta</taxon>
        <taxon>Embryophyta</taxon>
        <taxon>Tracheophyta</taxon>
        <taxon>Spermatophyta</taxon>
        <taxon>Magnoliopsida</taxon>
        <taxon>eudicotyledons</taxon>
        <taxon>Gunneridae</taxon>
        <taxon>Pentapetalae</taxon>
        <taxon>rosids</taxon>
        <taxon>fabids</taxon>
        <taxon>Rosales</taxon>
        <taxon>Rosaceae</taxon>
        <taxon>Amygdaloideae</taxon>
        <taxon>Maleae</taxon>
        <taxon>Malus</taxon>
    </lineage>
</organism>
<feature type="region of interest" description="Disordered" evidence="1">
    <location>
        <begin position="46"/>
        <end position="73"/>
    </location>
</feature>
<evidence type="ECO:0000313" key="2">
    <source>
        <dbReference type="EMBL" id="RXH73971.1"/>
    </source>
</evidence>
<gene>
    <name evidence="2" type="ORF">DVH24_016793</name>
</gene>
<accession>A0A498HXQ6</accession>
<protein>
    <submittedName>
        <fullName evidence="2">Uncharacterized protein</fullName>
    </submittedName>
</protein>
<evidence type="ECO:0000256" key="1">
    <source>
        <dbReference type="SAM" id="MobiDB-lite"/>
    </source>
</evidence>
<dbReference type="AlphaFoldDB" id="A0A498HXQ6"/>
<proteinExistence type="predicted"/>